<evidence type="ECO:0000313" key="3">
    <source>
        <dbReference type="Proteomes" id="UP000198683"/>
    </source>
</evidence>
<dbReference type="RefSeq" id="WP_090763324.1">
    <property type="nucleotide sequence ID" value="NZ_FNFB01000006.1"/>
</dbReference>
<protein>
    <submittedName>
        <fullName evidence="2">Uncharacterized protein</fullName>
    </submittedName>
</protein>
<feature type="region of interest" description="Disordered" evidence="1">
    <location>
        <begin position="1"/>
        <end position="36"/>
    </location>
</feature>
<reference evidence="2 3" key="1">
    <citation type="submission" date="2016-10" db="EMBL/GenBank/DDBJ databases">
        <authorList>
            <person name="de Groot N.N."/>
        </authorList>
    </citation>
    <scope>NUCLEOTIDE SEQUENCE [LARGE SCALE GENOMIC DNA]</scope>
    <source>
        <strain evidence="2 3">CGMCC 4.5681</strain>
    </source>
</reference>
<evidence type="ECO:0000313" key="2">
    <source>
        <dbReference type="EMBL" id="SDK24059.1"/>
    </source>
</evidence>
<accession>A0A1G9A9N5</accession>
<dbReference type="OrthoDB" id="3528564at2"/>
<gene>
    <name evidence="2" type="ORF">SAMN05421874_10697</name>
</gene>
<sequence length="311" mass="33446">MSTPDPWAHTRVTPNQPVPGNPYAATPRGPVPGGGFGPPTYPAQPGPYTSPMMPAQAVAARHNPYLPSLGEKALDALKRTGRLAVGIAPAVAIAGGMLANEPGMARAVSVWDSGMSARLDDGIKQLIPQILNTARSGWIARDAEELERVLWMFHREIGVLRGVLSKGAGMLDEIAASYRSFWTWVMRVSFAAMGLLVVAKSLQRVPNTSVWGLLLEKYITAQVNVATLFIATSLTTTLKEGGEVLSTMVKKNHQFGYVTPGGDAAVNFRTITIDSEEYPSFGEPARNGGLPPHYQDFDWIGPKRDIPTSPS</sequence>
<dbReference type="AlphaFoldDB" id="A0A1G9A9N5"/>
<dbReference type="STRING" id="683260.SAMN05421874_10697"/>
<feature type="compositionally biased region" description="Basic and acidic residues" evidence="1">
    <location>
        <begin position="301"/>
        <end position="311"/>
    </location>
</feature>
<dbReference type="Proteomes" id="UP000198683">
    <property type="component" value="Unassembled WGS sequence"/>
</dbReference>
<name>A0A1G9A9N5_9ACTN</name>
<evidence type="ECO:0000256" key="1">
    <source>
        <dbReference type="SAM" id="MobiDB-lite"/>
    </source>
</evidence>
<feature type="region of interest" description="Disordered" evidence="1">
    <location>
        <begin position="282"/>
        <end position="311"/>
    </location>
</feature>
<organism evidence="2 3">
    <name type="scientific">Nonomuraea maritima</name>
    <dbReference type="NCBI Taxonomy" id="683260"/>
    <lineage>
        <taxon>Bacteria</taxon>
        <taxon>Bacillati</taxon>
        <taxon>Actinomycetota</taxon>
        <taxon>Actinomycetes</taxon>
        <taxon>Streptosporangiales</taxon>
        <taxon>Streptosporangiaceae</taxon>
        <taxon>Nonomuraea</taxon>
    </lineage>
</organism>
<dbReference type="EMBL" id="FNFB01000006">
    <property type="protein sequence ID" value="SDK24059.1"/>
    <property type="molecule type" value="Genomic_DNA"/>
</dbReference>
<keyword evidence="3" id="KW-1185">Reference proteome</keyword>
<proteinExistence type="predicted"/>